<keyword evidence="19" id="KW-0458">Lysosome</keyword>
<dbReference type="Gene3D" id="3.40.630.10">
    <property type="entry name" value="Zn peptidases"/>
    <property type="match status" value="1"/>
</dbReference>
<dbReference type="GO" id="GO:0005794">
    <property type="term" value="C:Golgi apparatus"/>
    <property type="evidence" value="ECO:0007669"/>
    <property type="project" value="UniProtKB-SubCell"/>
</dbReference>
<comment type="similarity">
    <text evidence="5">Belongs to the peptidase M28 family.</text>
</comment>
<gene>
    <name evidence="24" type="ORF">PHYEVI_LOCUS449</name>
</gene>
<evidence type="ECO:0000256" key="2">
    <source>
        <dbReference type="ARBA" id="ARBA00004371"/>
    </source>
</evidence>
<evidence type="ECO:0000256" key="3">
    <source>
        <dbReference type="ARBA" id="ARBA00004555"/>
    </source>
</evidence>
<dbReference type="GO" id="GO:0043171">
    <property type="term" value="P:peptide catabolic process"/>
    <property type="evidence" value="ECO:0007669"/>
    <property type="project" value="TreeGrafter"/>
</dbReference>
<evidence type="ECO:0000256" key="20">
    <source>
        <dbReference type="ARBA" id="ARBA00025833"/>
    </source>
</evidence>
<evidence type="ECO:0000256" key="18">
    <source>
        <dbReference type="ARBA" id="ARBA00023180"/>
    </source>
</evidence>
<keyword evidence="13" id="KW-0256">Endoplasmic reticulum</keyword>
<evidence type="ECO:0000256" key="1">
    <source>
        <dbReference type="ARBA" id="ARBA00004240"/>
    </source>
</evidence>
<keyword evidence="25" id="KW-1185">Reference proteome</keyword>
<dbReference type="InterPro" id="IPR039866">
    <property type="entry name" value="CPQ"/>
</dbReference>
<keyword evidence="16" id="KW-0482">Metalloprotease</keyword>
<evidence type="ECO:0000259" key="23">
    <source>
        <dbReference type="Pfam" id="PF04389"/>
    </source>
</evidence>
<dbReference type="AlphaFoldDB" id="A0A9N9THM6"/>
<dbReference type="Pfam" id="PF04389">
    <property type="entry name" value="Peptidase_M28"/>
    <property type="match status" value="1"/>
</dbReference>
<dbReference type="GO" id="GO:0004180">
    <property type="term" value="F:carboxypeptidase activity"/>
    <property type="evidence" value="ECO:0007669"/>
    <property type="project" value="UniProtKB-KW"/>
</dbReference>
<dbReference type="GO" id="GO:0006508">
    <property type="term" value="P:proteolysis"/>
    <property type="evidence" value="ECO:0007669"/>
    <property type="project" value="UniProtKB-KW"/>
</dbReference>
<keyword evidence="8" id="KW-0121">Carboxypeptidase</keyword>
<name>A0A9N9THM6_PHYSR</name>
<dbReference type="PANTHER" id="PTHR12053">
    <property type="entry name" value="PROTEASE FAMILY M28 PLASMA GLUTAMATE CARBOXYPEPTIDASE-RELATED"/>
    <property type="match status" value="1"/>
</dbReference>
<dbReference type="Proteomes" id="UP001153712">
    <property type="component" value="Chromosome 1"/>
</dbReference>
<keyword evidence="10" id="KW-0479">Metal-binding</keyword>
<keyword evidence="11 22" id="KW-0732">Signal</keyword>
<evidence type="ECO:0000313" key="24">
    <source>
        <dbReference type="EMBL" id="CAG9853982.1"/>
    </source>
</evidence>
<protein>
    <recommendedName>
        <fullName evidence="6">Carboxypeptidase Q</fullName>
    </recommendedName>
    <alternativeName>
        <fullName evidence="21">Plasma glutamate carboxypeptidase</fullName>
    </alternativeName>
</protein>
<evidence type="ECO:0000256" key="9">
    <source>
        <dbReference type="ARBA" id="ARBA00022670"/>
    </source>
</evidence>
<reference evidence="24" key="1">
    <citation type="submission" date="2022-01" db="EMBL/GenBank/DDBJ databases">
        <authorList>
            <person name="King R."/>
        </authorList>
    </citation>
    <scope>NUCLEOTIDE SEQUENCE</scope>
</reference>
<feature type="signal peptide" evidence="22">
    <location>
        <begin position="1"/>
        <end position="17"/>
    </location>
</feature>
<dbReference type="GO" id="GO:0070573">
    <property type="term" value="F:metallodipeptidase activity"/>
    <property type="evidence" value="ECO:0007669"/>
    <property type="project" value="InterPro"/>
</dbReference>
<evidence type="ECO:0000256" key="12">
    <source>
        <dbReference type="ARBA" id="ARBA00022801"/>
    </source>
</evidence>
<dbReference type="PROSITE" id="PS51257">
    <property type="entry name" value="PROKAR_LIPOPROTEIN"/>
    <property type="match status" value="1"/>
</dbReference>
<evidence type="ECO:0000256" key="6">
    <source>
        <dbReference type="ARBA" id="ARBA00014116"/>
    </source>
</evidence>
<evidence type="ECO:0000313" key="25">
    <source>
        <dbReference type="Proteomes" id="UP001153712"/>
    </source>
</evidence>
<dbReference type="GO" id="GO:0005764">
    <property type="term" value="C:lysosome"/>
    <property type="evidence" value="ECO:0007669"/>
    <property type="project" value="UniProtKB-SubCell"/>
</dbReference>
<evidence type="ECO:0000256" key="7">
    <source>
        <dbReference type="ARBA" id="ARBA00022525"/>
    </source>
</evidence>
<feature type="chain" id="PRO_5040210638" description="Carboxypeptidase Q" evidence="22">
    <location>
        <begin position="18"/>
        <end position="499"/>
    </location>
</feature>
<keyword evidence="7" id="KW-0964">Secreted</keyword>
<proteinExistence type="inferred from homology"/>
<dbReference type="OrthoDB" id="10013407at2759"/>
<keyword evidence="12" id="KW-0378">Hydrolase</keyword>
<comment type="subcellular location">
    <subcellularLocation>
        <location evidence="1">Endoplasmic reticulum</location>
    </subcellularLocation>
    <subcellularLocation>
        <location evidence="3">Golgi apparatus</location>
    </subcellularLocation>
    <subcellularLocation>
        <location evidence="2">Lysosome</location>
    </subcellularLocation>
    <subcellularLocation>
        <location evidence="4">Secreted</location>
    </subcellularLocation>
</comment>
<keyword evidence="14" id="KW-0862">Zinc</keyword>
<evidence type="ECO:0000256" key="5">
    <source>
        <dbReference type="ARBA" id="ARBA00010918"/>
    </source>
</evidence>
<evidence type="ECO:0000256" key="19">
    <source>
        <dbReference type="ARBA" id="ARBA00023228"/>
    </source>
</evidence>
<organism evidence="24 25">
    <name type="scientific">Phyllotreta striolata</name>
    <name type="common">Striped flea beetle</name>
    <name type="synonym">Crioceris striolata</name>
    <dbReference type="NCBI Taxonomy" id="444603"/>
    <lineage>
        <taxon>Eukaryota</taxon>
        <taxon>Metazoa</taxon>
        <taxon>Ecdysozoa</taxon>
        <taxon>Arthropoda</taxon>
        <taxon>Hexapoda</taxon>
        <taxon>Insecta</taxon>
        <taxon>Pterygota</taxon>
        <taxon>Neoptera</taxon>
        <taxon>Endopterygota</taxon>
        <taxon>Coleoptera</taxon>
        <taxon>Polyphaga</taxon>
        <taxon>Cucujiformia</taxon>
        <taxon>Chrysomeloidea</taxon>
        <taxon>Chrysomelidae</taxon>
        <taxon>Galerucinae</taxon>
        <taxon>Alticini</taxon>
        <taxon>Phyllotreta</taxon>
    </lineage>
</organism>
<evidence type="ECO:0000256" key="8">
    <source>
        <dbReference type="ARBA" id="ARBA00022645"/>
    </source>
</evidence>
<dbReference type="SUPFAM" id="SSF53187">
    <property type="entry name" value="Zn-dependent exopeptidases"/>
    <property type="match status" value="1"/>
</dbReference>
<dbReference type="GO" id="GO:0046872">
    <property type="term" value="F:metal ion binding"/>
    <property type="evidence" value="ECO:0007669"/>
    <property type="project" value="UniProtKB-KW"/>
</dbReference>
<feature type="domain" description="Peptidase M28" evidence="23">
    <location>
        <begin position="272"/>
        <end position="460"/>
    </location>
</feature>
<dbReference type="EMBL" id="OU900094">
    <property type="protein sequence ID" value="CAG9853982.1"/>
    <property type="molecule type" value="Genomic_DNA"/>
</dbReference>
<evidence type="ECO:0000256" key="17">
    <source>
        <dbReference type="ARBA" id="ARBA00023145"/>
    </source>
</evidence>
<evidence type="ECO:0000256" key="4">
    <source>
        <dbReference type="ARBA" id="ARBA00004613"/>
    </source>
</evidence>
<keyword evidence="15" id="KW-0333">Golgi apparatus</keyword>
<evidence type="ECO:0000256" key="10">
    <source>
        <dbReference type="ARBA" id="ARBA00022723"/>
    </source>
</evidence>
<evidence type="ECO:0000256" key="14">
    <source>
        <dbReference type="ARBA" id="ARBA00022833"/>
    </source>
</evidence>
<comment type="subunit">
    <text evidence="20">Homodimer. The monomeric form is inactive while the homodimer is active.</text>
</comment>
<evidence type="ECO:0000256" key="15">
    <source>
        <dbReference type="ARBA" id="ARBA00023034"/>
    </source>
</evidence>
<keyword evidence="18" id="KW-0325">Glycoprotein</keyword>
<evidence type="ECO:0000256" key="22">
    <source>
        <dbReference type="SAM" id="SignalP"/>
    </source>
</evidence>
<keyword evidence="17" id="KW-0865">Zymogen</keyword>
<dbReference type="FunFam" id="3.50.30.30:FF:000009">
    <property type="entry name" value="Carboxypeptidase Q"/>
    <property type="match status" value="1"/>
</dbReference>
<evidence type="ECO:0000256" key="13">
    <source>
        <dbReference type="ARBA" id="ARBA00022824"/>
    </source>
</evidence>
<keyword evidence="9" id="KW-0645">Protease</keyword>
<evidence type="ECO:0000256" key="21">
    <source>
        <dbReference type="ARBA" id="ARBA00033328"/>
    </source>
</evidence>
<dbReference type="GO" id="GO:0005615">
    <property type="term" value="C:extracellular space"/>
    <property type="evidence" value="ECO:0007669"/>
    <property type="project" value="TreeGrafter"/>
</dbReference>
<evidence type="ECO:0000256" key="11">
    <source>
        <dbReference type="ARBA" id="ARBA00022729"/>
    </source>
</evidence>
<dbReference type="Gene3D" id="3.50.30.30">
    <property type="match status" value="1"/>
</dbReference>
<evidence type="ECO:0000256" key="16">
    <source>
        <dbReference type="ARBA" id="ARBA00023049"/>
    </source>
</evidence>
<dbReference type="PANTHER" id="PTHR12053:SF3">
    <property type="entry name" value="CARBOXYPEPTIDASE Q"/>
    <property type="match status" value="1"/>
</dbReference>
<accession>A0A9N9THM6</accession>
<dbReference type="GO" id="GO:0005783">
    <property type="term" value="C:endoplasmic reticulum"/>
    <property type="evidence" value="ECO:0007669"/>
    <property type="project" value="UniProtKB-SubCell"/>
</dbReference>
<sequence>MEKALVLFFGLLVFTSCDTINNDVVQEDECDLPSELIQEIASYQPTVNRIIDSVTKGKHRGQPYKLLEDFIDKFGARQAGTKNLEDSIDYVFDLMRKYNLENVHGENVTVPHWIRGHESAEMLQPRKAKIAVLGLGGTISTPPEGIEAEVLVVRSFDELNQPNVSAAAKGKIIVFNNDYITYGKSVVYRSQGAVKASQHGAVAALVRSVTPFSMYTPHTGHQSYRDDVKKIPVASITVEDAKMLQRYQDKGIKAVIKLHLQSEHYPDATSRNAVGEIVGSQKPEKVVIVSGHIDSWDVGVGAMDDGGGAFISWYSLALLKSLSLQAKRTLRVVLWTAEEPGFKGVHQYEKDHKNELDNFTFVMESDEGVFTPLGIEYTAGVRGGCVLKQIVKLLEPINATSTKYYDSVGSDIAIWARKIPTASLYNTNENYFWWHHSDADRLEVLDPDNLDKATAVWAAVSFIIADLKDEFPREFNDISTLSNSKIIETLNTLKQKPTR</sequence>
<dbReference type="InterPro" id="IPR007484">
    <property type="entry name" value="Peptidase_M28"/>
</dbReference>